<dbReference type="PANTHER" id="PTHR36923:SF3">
    <property type="entry name" value="FERREDOXIN"/>
    <property type="match status" value="1"/>
</dbReference>
<evidence type="ECO:0000256" key="1">
    <source>
        <dbReference type="ARBA" id="ARBA00022448"/>
    </source>
</evidence>
<dbReference type="PANTHER" id="PTHR36923">
    <property type="entry name" value="FERREDOXIN"/>
    <property type="match status" value="1"/>
</dbReference>
<evidence type="ECO:0000256" key="3">
    <source>
        <dbReference type="ARBA" id="ARBA00022982"/>
    </source>
</evidence>
<keyword evidence="3" id="KW-0249">Electron transport</keyword>
<accession>A0A418SY11</accession>
<comment type="caution">
    <text evidence="6">The sequence shown here is derived from an EMBL/GenBank/DDBJ whole genome shotgun (WGS) entry which is preliminary data.</text>
</comment>
<keyword evidence="4" id="KW-0408">Iron</keyword>
<dbReference type="EMBL" id="QZCG01000005">
    <property type="protein sequence ID" value="RJE85849.1"/>
    <property type="molecule type" value="Genomic_DNA"/>
</dbReference>
<dbReference type="SUPFAM" id="SSF54862">
    <property type="entry name" value="4Fe-4S ferredoxins"/>
    <property type="match status" value="1"/>
</dbReference>
<dbReference type="InterPro" id="IPR051269">
    <property type="entry name" value="Fe-S_cluster_ET"/>
</dbReference>
<evidence type="ECO:0000256" key="5">
    <source>
        <dbReference type="ARBA" id="ARBA00023014"/>
    </source>
</evidence>
<keyword evidence="2" id="KW-0479">Metal-binding</keyword>
<proteinExistence type="predicted"/>
<reference evidence="7" key="1">
    <citation type="submission" date="2018-09" db="EMBL/GenBank/DDBJ databases">
        <title>Acidovorax cavernicola nov. sp. isolated from Gruta de las Maravillas (Aracena, Spain).</title>
        <authorList>
            <person name="Jurado V."/>
            <person name="Gutierrez-Patricio S."/>
            <person name="Gonzalez-Pimentel J.L."/>
            <person name="Miller A.Z."/>
            <person name="Laiz L."/>
            <person name="Saiz-Jimenez C."/>
        </authorList>
    </citation>
    <scope>NUCLEOTIDE SEQUENCE [LARGE SCALE GENOMIC DNA]</scope>
    <source>
        <strain evidence="7">1011MAR3C25</strain>
    </source>
</reference>
<evidence type="ECO:0000256" key="2">
    <source>
        <dbReference type="ARBA" id="ARBA00022723"/>
    </source>
</evidence>
<dbReference type="OrthoDB" id="164224at2"/>
<dbReference type="GO" id="GO:0051536">
    <property type="term" value="F:iron-sulfur cluster binding"/>
    <property type="evidence" value="ECO:0007669"/>
    <property type="project" value="UniProtKB-KW"/>
</dbReference>
<keyword evidence="5" id="KW-0411">Iron-sulfur</keyword>
<dbReference type="GO" id="GO:0046872">
    <property type="term" value="F:metal ion binding"/>
    <property type="evidence" value="ECO:0007669"/>
    <property type="project" value="UniProtKB-KW"/>
</dbReference>
<dbReference type="Gene3D" id="3.30.70.20">
    <property type="match status" value="1"/>
</dbReference>
<keyword evidence="7" id="KW-1185">Reference proteome</keyword>
<gene>
    <name evidence="6" type="ORF">D3P04_08840</name>
</gene>
<evidence type="ECO:0000313" key="7">
    <source>
        <dbReference type="Proteomes" id="UP000284202"/>
    </source>
</evidence>
<evidence type="ECO:0000256" key="4">
    <source>
        <dbReference type="ARBA" id="ARBA00023004"/>
    </source>
</evidence>
<protein>
    <submittedName>
        <fullName evidence="6">Ferredoxin</fullName>
    </submittedName>
</protein>
<keyword evidence="1" id="KW-0813">Transport</keyword>
<organism evidence="6 7">
    <name type="scientific">Paracoccus onubensis</name>
    <dbReference type="NCBI Taxonomy" id="1675788"/>
    <lineage>
        <taxon>Bacteria</taxon>
        <taxon>Pseudomonadati</taxon>
        <taxon>Pseudomonadota</taxon>
        <taxon>Alphaproteobacteria</taxon>
        <taxon>Rhodobacterales</taxon>
        <taxon>Paracoccaceae</taxon>
        <taxon>Paracoccus</taxon>
    </lineage>
</organism>
<dbReference type="Proteomes" id="UP000284202">
    <property type="component" value="Unassembled WGS sequence"/>
</dbReference>
<sequence length="62" mass="7089">MVKVKVDMNLCEYHGQCVFVAPKEFQFDDNDELVYSEEVPEEARARVEKAAKACPQLAIKVE</sequence>
<dbReference type="RefSeq" id="WP_119747965.1">
    <property type="nucleotide sequence ID" value="NZ_QZCG01000005.1"/>
</dbReference>
<dbReference type="Pfam" id="PF13459">
    <property type="entry name" value="Fer4_15"/>
    <property type="match status" value="1"/>
</dbReference>
<dbReference type="AlphaFoldDB" id="A0A418SY11"/>
<evidence type="ECO:0000313" key="6">
    <source>
        <dbReference type="EMBL" id="RJE85849.1"/>
    </source>
</evidence>
<name>A0A418SY11_9RHOB</name>